<name>A0A2P2N853_RHIMU</name>
<reference evidence="1" key="1">
    <citation type="submission" date="2018-02" db="EMBL/GenBank/DDBJ databases">
        <title>Rhizophora mucronata_Transcriptome.</title>
        <authorList>
            <person name="Meera S.P."/>
            <person name="Sreeshan A."/>
            <person name="Augustine A."/>
        </authorList>
    </citation>
    <scope>NUCLEOTIDE SEQUENCE</scope>
    <source>
        <tissue evidence="1">Leaf</tissue>
    </source>
</reference>
<accession>A0A2P2N853</accession>
<dbReference type="EMBL" id="GGEC01058149">
    <property type="protein sequence ID" value="MBX38633.1"/>
    <property type="molecule type" value="Transcribed_RNA"/>
</dbReference>
<dbReference type="AlphaFoldDB" id="A0A2P2N853"/>
<organism evidence="1">
    <name type="scientific">Rhizophora mucronata</name>
    <name type="common">Asiatic mangrove</name>
    <dbReference type="NCBI Taxonomy" id="61149"/>
    <lineage>
        <taxon>Eukaryota</taxon>
        <taxon>Viridiplantae</taxon>
        <taxon>Streptophyta</taxon>
        <taxon>Embryophyta</taxon>
        <taxon>Tracheophyta</taxon>
        <taxon>Spermatophyta</taxon>
        <taxon>Magnoliopsida</taxon>
        <taxon>eudicotyledons</taxon>
        <taxon>Gunneridae</taxon>
        <taxon>Pentapetalae</taxon>
        <taxon>rosids</taxon>
        <taxon>fabids</taxon>
        <taxon>Malpighiales</taxon>
        <taxon>Rhizophoraceae</taxon>
        <taxon>Rhizophora</taxon>
    </lineage>
</organism>
<evidence type="ECO:0000313" key="1">
    <source>
        <dbReference type="EMBL" id="MBX38633.1"/>
    </source>
</evidence>
<proteinExistence type="predicted"/>
<protein>
    <submittedName>
        <fullName evidence="1">Uncharacterized protein</fullName>
    </submittedName>
</protein>
<sequence length="45" mass="5278">MLKHKGICILAQSHSIRIESWSLLMNCNKGHRHSHREGRWGLLRS</sequence>